<feature type="compositionally biased region" description="Polar residues" evidence="1">
    <location>
        <begin position="307"/>
        <end position="322"/>
    </location>
</feature>
<evidence type="ECO:0000313" key="2">
    <source>
        <dbReference type="EMBL" id="ARM82224.1"/>
    </source>
</evidence>
<organism evidence="2 3">
    <name type="scientific">Marinobacter salarius</name>
    <dbReference type="NCBI Taxonomy" id="1420917"/>
    <lineage>
        <taxon>Bacteria</taxon>
        <taxon>Pseudomonadati</taxon>
        <taxon>Pseudomonadota</taxon>
        <taxon>Gammaproteobacteria</taxon>
        <taxon>Pseudomonadales</taxon>
        <taxon>Marinobacteraceae</taxon>
        <taxon>Marinobacter</taxon>
    </lineage>
</organism>
<reference evidence="2 3" key="1">
    <citation type="submission" date="2017-04" db="EMBL/GenBank/DDBJ databases">
        <title>Genome Sequence of Marinobacter salarius strain SMR5 Isolated from a culture of the Diatom Skeletonema marinoi.</title>
        <authorList>
            <person name="Topel M."/>
            <person name="Pinder M.I.M."/>
            <person name="Johansson O.N."/>
            <person name="Kourtchenko O."/>
            <person name="Godhe A."/>
            <person name="Clarke A.K."/>
        </authorList>
    </citation>
    <scope>NUCLEOTIDE SEQUENCE [LARGE SCALE GENOMIC DNA]</scope>
    <source>
        <strain evidence="2 3">SMR5</strain>
    </source>
</reference>
<dbReference type="AlphaFoldDB" id="A0A1W6K481"/>
<dbReference type="RefSeq" id="WP_085678150.1">
    <property type="nucleotide sequence ID" value="NZ_CP020931.1"/>
</dbReference>
<dbReference type="EMBL" id="CP020931">
    <property type="protein sequence ID" value="ARM82224.1"/>
    <property type="molecule type" value="Genomic_DNA"/>
</dbReference>
<evidence type="ECO:0008006" key="4">
    <source>
        <dbReference type="Google" id="ProtNLM"/>
    </source>
</evidence>
<accession>A0A1W6K481</accession>
<feature type="region of interest" description="Disordered" evidence="1">
    <location>
        <begin position="292"/>
        <end position="323"/>
    </location>
</feature>
<gene>
    <name evidence="2" type="ORF">MARSALSMR5_00118</name>
</gene>
<proteinExistence type="predicted"/>
<dbReference type="GeneID" id="77254138"/>
<evidence type="ECO:0000313" key="3">
    <source>
        <dbReference type="Proteomes" id="UP000193100"/>
    </source>
</evidence>
<protein>
    <recommendedName>
        <fullName evidence="4">Lipoprotein</fullName>
    </recommendedName>
</protein>
<dbReference type="Proteomes" id="UP000193100">
    <property type="component" value="Chromosome"/>
</dbReference>
<dbReference type="STRING" id="1420917.AU15_04535"/>
<evidence type="ECO:0000256" key="1">
    <source>
        <dbReference type="SAM" id="MobiDB-lite"/>
    </source>
</evidence>
<name>A0A1W6K481_9GAMM</name>
<sequence length="336" mass="37283">MRHSCIFATVPLLALTLAGCGPDDSSDSNFINPATSVALTFESFDIQNEDGLPPVLPQTIFYDFYRGVEPADGEDDEGIATQLRERLNTLMGLTPSNDGTRYTSARNPMDFLQHVISSNQVDSFNRGRRLMRDSMNSGDPATYNTPDKNAQIHFTETGGNNGTEPEPDQIWVYPLLDWTSNPQLNKIFRSFQFIARAPDQNDSSPSEIASAFWSGRFANESFSVSGYNRPEFASLSFTGRSLGHGELFQEFIRNKSDMLTFLDTSGITVDGQEPDCIRVRVDYEAAEVRVFTSSGEDPTIEDDETGETSPNPAHCGNQQNGSEAIFYQSVTIDERQ</sequence>
<dbReference type="PROSITE" id="PS51257">
    <property type="entry name" value="PROKAR_LIPOPROTEIN"/>
    <property type="match status" value="1"/>
</dbReference>